<dbReference type="OrthoDB" id="267579at2"/>
<evidence type="ECO:0000256" key="3">
    <source>
        <dbReference type="ARBA" id="ARBA00022759"/>
    </source>
</evidence>
<dbReference type="InterPro" id="IPR003154">
    <property type="entry name" value="S1/P1nuclease"/>
</dbReference>
<dbReference type="GO" id="GO:0046872">
    <property type="term" value="F:metal ion binding"/>
    <property type="evidence" value="ECO:0007669"/>
    <property type="project" value="UniProtKB-KW"/>
</dbReference>
<keyword evidence="2" id="KW-0479">Metal-binding</keyword>
<organism evidence="7 8">
    <name type="scientific">Polaribacter aestuariivivens</name>
    <dbReference type="NCBI Taxonomy" id="2304626"/>
    <lineage>
        <taxon>Bacteria</taxon>
        <taxon>Pseudomonadati</taxon>
        <taxon>Bacteroidota</taxon>
        <taxon>Flavobacteriia</taxon>
        <taxon>Flavobacteriales</taxon>
        <taxon>Flavobacteriaceae</taxon>
    </lineage>
</organism>
<dbReference type="EMBL" id="VANR01000006">
    <property type="protein sequence ID" value="TMM28986.1"/>
    <property type="molecule type" value="Genomic_DNA"/>
</dbReference>
<keyword evidence="8" id="KW-1185">Reference proteome</keyword>
<dbReference type="CDD" id="cd11010">
    <property type="entry name" value="S1-P1_nuclease"/>
    <property type="match status" value="1"/>
</dbReference>
<proteinExistence type="predicted"/>
<keyword evidence="4" id="KW-0378">Hydrolase</keyword>
<comment type="caution">
    <text evidence="7">The sequence shown here is derived from an EMBL/GenBank/DDBJ whole genome shotgun (WGS) entry which is preliminary data.</text>
</comment>
<dbReference type="GO" id="GO:0016788">
    <property type="term" value="F:hydrolase activity, acting on ester bonds"/>
    <property type="evidence" value="ECO:0007669"/>
    <property type="project" value="InterPro"/>
</dbReference>
<dbReference type="Pfam" id="PF02265">
    <property type="entry name" value="S1-P1_nuclease"/>
    <property type="match status" value="1"/>
</dbReference>
<accession>A0A5S3N827</accession>
<name>A0A5S3N827_9FLAO</name>
<keyword evidence="1" id="KW-0540">Nuclease</keyword>
<dbReference type="PANTHER" id="PTHR33146:SF26">
    <property type="entry name" value="ENDONUCLEASE 4"/>
    <property type="match status" value="1"/>
</dbReference>
<dbReference type="AlphaFoldDB" id="A0A5S3N827"/>
<evidence type="ECO:0000256" key="1">
    <source>
        <dbReference type="ARBA" id="ARBA00022722"/>
    </source>
</evidence>
<evidence type="ECO:0000256" key="4">
    <source>
        <dbReference type="ARBA" id="ARBA00022801"/>
    </source>
</evidence>
<keyword evidence="3" id="KW-0255">Endonuclease</keyword>
<dbReference type="SUPFAM" id="SSF48537">
    <property type="entry name" value="Phospholipase C/P1 nuclease"/>
    <property type="match status" value="1"/>
</dbReference>
<dbReference type="RefSeq" id="WP_138536629.1">
    <property type="nucleotide sequence ID" value="NZ_VANR01000006.1"/>
</dbReference>
<reference evidence="7 8" key="1">
    <citation type="submission" date="2019-05" db="EMBL/GenBank/DDBJ databases">
        <title>Polaribacter aestuariivivens sp. nov., isolated from a tidal flat.</title>
        <authorList>
            <person name="Yoon J.-H."/>
        </authorList>
    </citation>
    <scope>NUCLEOTIDE SEQUENCE [LARGE SCALE GENOMIC DNA]</scope>
    <source>
        <strain evidence="7 8">DBTF-3</strain>
    </source>
</reference>
<evidence type="ECO:0000256" key="6">
    <source>
        <dbReference type="ARBA" id="ARBA00023180"/>
    </source>
</evidence>
<dbReference type="Gene3D" id="1.10.575.10">
    <property type="entry name" value="P1 Nuclease"/>
    <property type="match status" value="1"/>
</dbReference>
<sequence length="260" mass="30172">MKFKLILLISFFFVAKPTTEETVFWGQNGHRATGKIAESHLTKKAKRKIDKLLKGQSLAFVSTFGDEIKSDRKYREFSPWHYVNMDLDETYATAEKNPKGDLVTGIYKCIAVLKDKNSTEEDKNFYLKMLVHFIGDLHQPMHIGRREDKGGNDIQVQWFGKGTNLHAVWDTKMIEEWNMSYLELADNAKDLSKKQIKAIEKGTIEDWVNEVHQITKEVYKSVKVGENLRYEYSYNHFGIVRNQLQIGGIRLAKILNDIFC</sequence>
<protein>
    <submittedName>
        <fullName evidence="7">S1/P1 nuclease</fullName>
    </submittedName>
</protein>
<keyword evidence="5" id="KW-1015">Disulfide bond</keyword>
<dbReference type="PANTHER" id="PTHR33146">
    <property type="entry name" value="ENDONUCLEASE 4"/>
    <property type="match status" value="1"/>
</dbReference>
<gene>
    <name evidence="7" type="ORF">FDT66_11400</name>
</gene>
<dbReference type="GO" id="GO:0006308">
    <property type="term" value="P:DNA catabolic process"/>
    <property type="evidence" value="ECO:0007669"/>
    <property type="project" value="InterPro"/>
</dbReference>
<dbReference type="GO" id="GO:0004519">
    <property type="term" value="F:endonuclease activity"/>
    <property type="evidence" value="ECO:0007669"/>
    <property type="project" value="UniProtKB-KW"/>
</dbReference>
<dbReference type="InterPro" id="IPR008947">
    <property type="entry name" value="PLipase_C/P1_nuclease_dom_sf"/>
</dbReference>
<evidence type="ECO:0000313" key="8">
    <source>
        <dbReference type="Proteomes" id="UP000307140"/>
    </source>
</evidence>
<evidence type="ECO:0000256" key="5">
    <source>
        <dbReference type="ARBA" id="ARBA00023157"/>
    </source>
</evidence>
<dbReference type="GO" id="GO:0003676">
    <property type="term" value="F:nucleic acid binding"/>
    <property type="evidence" value="ECO:0007669"/>
    <property type="project" value="InterPro"/>
</dbReference>
<keyword evidence="6" id="KW-0325">Glycoprotein</keyword>
<evidence type="ECO:0000313" key="7">
    <source>
        <dbReference type="EMBL" id="TMM28986.1"/>
    </source>
</evidence>
<dbReference type="Proteomes" id="UP000307140">
    <property type="component" value="Unassembled WGS sequence"/>
</dbReference>
<evidence type="ECO:0000256" key="2">
    <source>
        <dbReference type="ARBA" id="ARBA00022723"/>
    </source>
</evidence>